<proteinExistence type="predicted"/>
<sequence>MPQNSPRTRILSALEQLSDANLEKFTHELQIRSTRRASESQMWRKSPAYSSRSCSCPGRRGRSRDQDRDSAGHRLRGVAQELGELLVNPVPGLGSSHRNSPELNSWRICKVLTPKPALQMI</sequence>
<dbReference type="EMBL" id="JBBPFD010000019">
    <property type="protein sequence ID" value="KAK7886429.1"/>
    <property type="molecule type" value="Genomic_DNA"/>
</dbReference>
<organism evidence="2 3">
    <name type="scientific">Mugilogobius chulae</name>
    <name type="common">yellowstripe goby</name>
    <dbReference type="NCBI Taxonomy" id="88201"/>
    <lineage>
        <taxon>Eukaryota</taxon>
        <taxon>Metazoa</taxon>
        <taxon>Chordata</taxon>
        <taxon>Craniata</taxon>
        <taxon>Vertebrata</taxon>
        <taxon>Euteleostomi</taxon>
        <taxon>Actinopterygii</taxon>
        <taxon>Neopterygii</taxon>
        <taxon>Teleostei</taxon>
        <taxon>Neoteleostei</taxon>
        <taxon>Acanthomorphata</taxon>
        <taxon>Gobiaria</taxon>
        <taxon>Gobiiformes</taxon>
        <taxon>Gobioidei</taxon>
        <taxon>Gobiidae</taxon>
        <taxon>Gobionellinae</taxon>
        <taxon>Mugilogobius</taxon>
    </lineage>
</organism>
<comment type="caution">
    <text evidence="2">The sequence shown here is derived from an EMBL/GenBank/DDBJ whole genome shotgun (WGS) entry which is preliminary data.</text>
</comment>
<dbReference type="Proteomes" id="UP001460270">
    <property type="component" value="Unassembled WGS sequence"/>
</dbReference>
<keyword evidence="3" id="KW-1185">Reference proteome</keyword>
<evidence type="ECO:0000313" key="3">
    <source>
        <dbReference type="Proteomes" id="UP001460270"/>
    </source>
</evidence>
<feature type="region of interest" description="Disordered" evidence="1">
    <location>
        <begin position="33"/>
        <end position="72"/>
    </location>
</feature>
<evidence type="ECO:0000313" key="2">
    <source>
        <dbReference type="EMBL" id="KAK7886429.1"/>
    </source>
</evidence>
<reference evidence="3" key="1">
    <citation type="submission" date="2024-04" db="EMBL/GenBank/DDBJ databases">
        <title>Salinicola lusitanus LLJ914,a marine bacterium isolated from the Okinawa Trough.</title>
        <authorList>
            <person name="Li J."/>
        </authorList>
    </citation>
    <scope>NUCLEOTIDE SEQUENCE [LARGE SCALE GENOMIC DNA]</scope>
</reference>
<evidence type="ECO:0000256" key="1">
    <source>
        <dbReference type="SAM" id="MobiDB-lite"/>
    </source>
</evidence>
<dbReference type="AlphaFoldDB" id="A0AAW0MZU4"/>
<name>A0AAW0MZU4_9GOBI</name>
<gene>
    <name evidence="2" type="ORF">WMY93_026050</name>
</gene>
<accession>A0AAW0MZU4</accession>
<feature type="compositionally biased region" description="Basic and acidic residues" evidence="1">
    <location>
        <begin position="63"/>
        <end position="72"/>
    </location>
</feature>
<protein>
    <submittedName>
        <fullName evidence="2">Uncharacterized protein</fullName>
    </submittedName>
</protein>